<dbReference type="OrthoDB" id="7575400at2"/>
<dbReference type="Proteomes" id="UP000011131">
    <property type="component" value="Chromosome"/>
</dbReference>
<gene>
    <name evidence="1" type="ordered locus">MYSTI_07068</name>
</gene>
<dbReference type="EMBL" id="CP004025">
    <property type="protein sequence ID" value="AGC48340.1"/>
    <property type="molecule type" value="Genomic_DNA"/>
</dbReference>
<organism evidence="1 2">
    <name type="scientific">Myxococcus stipitatus (strain DSM 14675 / JCM 12634 / Mx s8)</name>
    <dbReference type="NCBI Taxonomy" id="1278073"/>
    <lineage>
        <taxon>Bacteria</taxon>
        <taxon>Pseudomonadati</taxon>
        <taxon>Myxococcota</taxon>
        <taxon>Myxococcia</taxon>
        <taxon>Myxococcales</taxon>
        <taxon>Cystobacterineae</taxon>
        <taxon>Myxococcaceae</taxon>
        <taxon>Myxococcus</taxon>
    </lineage>
</organism>
<keyword evidence="2" id="KW-1185">Reference proteome</keyword>
<protein>
    <submittedName>
        <fullName evidence="1">Uncharacterized protein</fullName>
    </submittedName>
</protein>
<name>L7UK95_MYXSD</name>
<dbReference type="AlphaFoldDB" id="L7UK95"/>
<dbReference type="SUPFAM" id="SSF54736">
    <property type="entry name" value="ClpS-like"/>
    <property type="match status" value="1"/>
</dbReference>
<dbReference type="PATRIC" id="fig|1278073.3.peg.7177"/>
<evidence type="ECO:0000313" key="1">
    <source>
        <dbReference type="EMBL" id="AGC48340.1"/>
    </source>
</evidence>
<proteinExistence type="predicted"/>
<dbReference type="InterPro" id="IPR014719">
    <property type="entry name" value="Ribosomal_bL12_C/ClpS-like"/>
</dbReference>
<dbReference type="STRING" id="1278073.MYSTI_07068"/>
<dbReference type="HOGENOM" id="CLU_965857_0_0_7"/>
<accession>L7UK95</accession>
<dbReference type="KEGG" id="msd:MYSTI_07068"/>
<reference evidence="1 2" key="1">
    <citation type="journal article" date="2013" name="Genome Announc.">
        <title>Complete genome sequence of Myxococcus stipitatus strain DSM 14675, a fruiting myxobacterium.</title>
        <authorList>
            <person name="Huntley S."/>
            <person name="Kneip S."/>
            <person name="Treuner-Lange A."/>
            <person name="Sogaard-Andersen L."/>
        </authorList>
    </citation>
    <scope>NUCLEOTIDE SEQUENCE [LARGE SCALE GENOMIC DNA]</scope>
    <source>
        <strain evidence="2">DSM 14675 / JCM 12634 / Mx s8</strain>
    </source>
</reference>
<sequence length="288" mass="31565">MSRESVRGPTRCPGCTTAQETLYIATASRTGVRFSASFRCTQCGHAFESDDTGIPEDLRPLFIARHGRWALQLIDTGPLRVKVLQSVRELLNLGVQEVGTLLKTLPSTLATGTRTEMEALLIGKLTDSGARAIISPVKDKHHTPPPTPTSPWRRLKAELGRADSTHLPVKEFAALGPAAFDFLMNIVEQRDGSHRQIKNALWMASTMRGWGVARVLVALPSLCTHEDFEVRNAAVRILLVRLLQATDVPGELAGEYTLHSFDDAIRAALSLGVEENTARLAHEHLARP</sequence>
<dbReference type="RefSeq" id="WP_015352594.1">
    <property type="nucleotide sequence ID" value="NC_020126.1"/>
</dbReference>
<evidence type="ECO:0000313" key="2">
    <source>
        <dbReference type="Proteomes" id="UP000011131"/>
    </source>
</evidence>